<feature type="transmembrane region" description="Helical" evidence="1">
    <location>
        <begin position="44"/>
        <end position="62"/>
    </location>
</feature>
<dbReference type="RefSeq" id="WP_346821571.1">
    <property type="nucleotide sequence ID" value="NZ_JBDKWZ010000006.1"/>
</dbReference>
<accession>A0AAW9S8X1</accession>
<proteinExistence type="predicted"/>
<keyword evidence="3" id="KW-1185">Reference proteome</keyword>
<dbReference type="AlphaFoldDB" id="A0AAW9S8X1"/>
<keyword evidence="1" id="KW-0812">Transmembrane</keyword>
<keyword evidence="1" id="KW-0472">Membrane</keyword>
<dbReference type="Proteomes" id="UP001403385">
    <property type="component" value="Unassembled WGS sequence"/>
</dbReference>
<sequence>MVTIIFFIAFLGFYVFYNTSKKADLNRSGKLELWVQNHLQYSKYIGSFLLIVTLVVSIIHFGVGSGIFAFFVTLMTVGSLIIVLSPLQYVTIRIVSVVFLLSLLLEII</sequence>
<reference evidence="2 3" key="1">
    <citation type="submission" date="2024-04" db="EMBL/GenBank/DDBJ databases">
        <title>Novel genus in family Flammeovirgaceae.</title>
        <authorList>
            <person name="Nguyen T.H."/>
            <person name="Vuong T.Q."/>
            <person name="Le H."/>
            <person name="Kim S.-G."/>
        </authorList>
    </citation>
    <scope>NUCLEOTIDE SEQUENCE [LARGE SCALE GENOMIC DNA]</scope>
    <source>
        <strain evidence="2 3">JCM 23209</strain>
    </source>
</reference>
<evidence type="ECO:0000256" key="1">
    <source>
        <dbReference type="SAM" id="Phobius"/>
    </source>
</evidence>
<keyword evidence="1" id="KW-1133">Transmembrane helix</keyword>
<gene>
    <name evidence="2" type="ORF">AAG747_12810</name>
</gene>
<comment type="caution">
    <text evidence="2">The sequence shown here is derived from an EMBL/GenBank/DDBJ whole genome shotgun (WGS) entry which is preliminary data.</text>
</comment>
<dbReference type="EMBL" id="JBDKWZ010000006">
    <property type="protein sequence ID" value="MEN7548794.1"/>
    <property type="molecule type" value="Genomic_DNA"/>
</dbReference>
<organism evidence="2 3">
    <name type="scientific">Rapidithrix thailandica</name>
    <dbReference type="NCBI Taxonomy" id="413964"/>
    <lineage>
        <taxon>Bacteria</taxon>
        <taxon>Pseudomonadati</taxon>
        <taxon>Bacteroidota</taxon>
        <taxon>Cytophagia</taxon>
        <taxon>Cytophagales</taxon>
        <taxon>Flammeovirgaceae</taxon>
        <taxon>Rapidithrix</taxon>
    </lineage>
</organism>
<evidence type="ECO:0000313" key="2">
    <source>
        <dbReference type="EMBL" id="MEN7548794.1"/>
    </source>
</evidence>
<evidence type="ECO:0000313" key="3">
    <source>
        <dbReference type="Proteomes" id="UP001403385"/>
    </source>
</evidence>
<protein>
    <recommendedName>
        <fullName evidence="4">DUF3325 domain-containing protein</fullName>
    </recommendedName>
</protein>
<feature type="transmembrane region" description="Helical" evidence="1">
    <location>
        <begin position="67"/>
        <end position="84"/>
    </location>
</feature>
<evidence type="ECO:0008006" key="4">
    <source>
        <dbReference type="Google" id="ProtNLM"/>
    </source>
</evidence>
<name>A0AAW9S8X1_9BACT</name>